<dbReference type="InterPro" id="IPR007466">
    <property type="entry name" value="Peptidyl-Arg-deiminase_porph"/>
</dbReference>
<accession>A0ABR2VZ30</accession>
<sequence>MCKNHTSSSKSLSKIPVGFRIAPEWEPHKRTIMAWPASKYIWRNLLTGAQRNITQLAQALSRFEPVQVLASPDQVPHAKKALGSKIEVIPIAVDDFWTRDTAPLFLTKGKETIGVDYNFNGWGKKIPLKYRKNDGSVSRNYLTHYNFPRLQSNLIAEGGAIETDGQGTLLLTESSIVNNNRNPGMGLKEIEAALKSELGIQKIIWLRGVKGKDITDSHVDTLARFVAPGIVVVSRPGPAKKNDPDSAIWAQQYSQAIQVLTQATDAKGNRLKIVQLPEPDYEKIRGMPAEGAADEISLEVFRDSFLASYANFYIANGAIIVPEFGDVEADRMAQGILQGVFPGRQIVPLNIDYIATGGGGIHCATHDQPEA</sequence>
<evidence type="ECO:0000313" key="3">
    <source>
        <dbReference type="Proteomes" id="UP001479436"/>
    </source>
</evidence>
<comment type="caution">
    <text evidence="2">The sequence shown here is derived from an EMBL/GenBank/DDBJ whole genome shotgun (WGS) entry which is preliminary data.</text>
</comment>
<gene>
    <name evidence="2" type="ORF">K7432_008158</name>
</gene>
<dbReference type="PANTHER" id="PTHR31377">
    <property type="entry name" value="AGMATINE DEIMINASE-RELATED"/>
    <property type="match status" value="1"/>
</dbReference>
<dbReference type="EMBL" id="JASJQH010007315">
    <property type="protein sequence ID" value="KAK9710866.1"/>
    <property type="molecule type" value="Genomic_DNA"/>
</dbReference>
<dbReference type="PANTHER" id="PTHR31377:SF0">
    <property type="entry name" value="AGMATINE DEIMINASE-RELATED"/>
    <property type="match status" value="1"/>
</dbReference>
<name>A0ABR2VZ30_9FUNG</name>
<dbReference type="Gene3D" id="3.75.10.10">
    <property type="entry name" value="L-arginine/glycine Amidinotransferase, Chain A"/>
    <property type="match status" value="1"/>
</dbReference>
<reference evidence="2 3" key="1">
    <citation type="submission" date="2023-04" db="EMBL/GenBank/DDBJ databases">
        <title>Genome of Basidiobolus ranarum AG-B5.</title>
        <authorList>
            <person name="Stajich J.E."/>
            <person name="Carter-House D."/>
            <person name="Gryganskyi A."/>
        </authorList>
    </citation>
    <scope>NUCLEOTIDE SEQUENCE [LARGE SCALE GENOMIC DNA]</scope>
    <source>
        <strain evidence="2 3">AG-B5</strain>
    </source>
</reference>
<evidence type="ECO:0000313" key="2">
    <source>
        <dbReference type="EMBL" id="KAK9710866.1"/>
    </source>
</evidence>
<keyword evidence="3" id="KW-1185">Reference proteome</keyword>
<keyword evidence="1" id="KW-0378">Hydrolase</keyword>
<dbReference type="Proteomes" id="UP001479436">
    <property type="component" value="Unassembled WGS sequence"/>
</dbReference>
<dbReference type="SUPFAM" id="SSF55909">
    <property type="entry name" value="Pentein"/>
    <property type="match status" value="1"/>
</dbReference>
<dbReference type="Pfam" id="PF04371">
    <property type="entry name" value="PAD_porph"/>
    <property type="match status" value="1"/>
</dbReference>
<evidence type="ECO:0008006" key="4">
    <source>
        <dbReference type="Google" id="ProtNLM"/>
    </source>
</evidence>
<evidence type="ECO:0000256" key="1">
    <source>
        <dbReference type="ARBA" id="ARBA00022801"/>
    </source>
</evidence>
<protein>
    <recommendedName>
        <fullName evidence="4">Agmatine deiminase</fullName>
    </recommendedName>
</protein>
<organism evidence="2 3">
    <name type="scientific">Basidiobolus ranarum</name>
    <dbReference type="NCBI Taxonomy" id="34480"/>
    <lineage>
        <taxon>Eukaryota</taxon>
        <taxon>Fungi</taxon>
        <taxon>Fungi incertae sedis</taxon>
        <taxon>Zoopagomycota</taxon>
        <taxon>Entomophthoromycotina</taxon>
        <taxon>Basidiobolomycetes</taxon>
        <taxon>Basidiobolales</taxon>
        <taxon>Basidiobolaceae</taxon>
        <taxon>Basidiobolus</taxon>
    </lineage>
</organism>
<proteinExistence type="predicted"/>